<name>A0A143Z7F1_9LACT</name>
<reference evidence="3 5" key="2">
    <citation type="submission" date="2016-10" db="EMBL/GenBank/DDBJ databases">
        <authorList>
            <person name="Varghese N."/>
            <person name="Submissions S."/>
        </authorList>
    </citation>
    <scope>NUCLEOTIDE SEQUENCE [LARGE SCALE GENOMIC DNA]</scope>
    <source>
        <strain evidence="3 5">DSM 22150</strain>
    </source>
</reference>
<sequence>MSTDNMRFPANSDLAGKNAQRQQEITRQNHFGGLFCFEFNPRTNHPYQ</sequence>
<dbReference type="EMBL" id="FJNB01000030">
    <property type="protein sequence ID" value="CZR09834.1"/>
    <property type="molecule type" value="Genomic_DNA"/>
</dbReference>
<feature type="region of interest" description="Disordered" evidence="1">
    <location>
        <begin position="1"/>
        <end position="26"/>
    </location>
</feature>
<organism evidence="2 4">
    <name type="scientific">Trichococcus ilyis</name>
    <dbReference type="NCBI Taxonomy" id="640938"/>
    <lineage>
        <taxon>Bacteria</taxon>
        <taxon>Bacillati</taxon>
        <taxon>Bacillota</taxon>
        <taxon>Bacilli</taxon>
        <taxon>Lactobacillales</taxon>
        <taxon>Carnobacteriaceae</taxon>
        <taxon>Trichococcus</taxon>
    </lineage>
</organism>
<dbReference type="Proteomes" id="UP000199280">
    <property type="component" value="Unassembled WGS sequence"/>
</dbReference>
<proteinExistence type="predicted"/>
<accession>A0A143Z7F1</accession>
<dbReference type="STRING" id="640938.TR210_2811"/>
<evidence type="ECO:0000313" key="3">
    <source>
        <dbReference type="EMBL" id="SEJ87070.1"/>
    </source>
</evidence>
<gene>
    <name evidence="3" type="ORF">SAMN05216375_13315</name>
    <name evidence="2" type="ORF">TR210_2811</name>
</gene>
<dbReference type="AlphaFoldDB" id="A0A143Z7F1"/>
<reference evidence="2 4" key="1">
    <citation type="submission" date="2016-02" db="EMBL/GenBank/DDBJ databases">
        <authorList>
            <person name="Wen L."/>
            <person name="He K."/>
            <person name="Yang H."/>
        </authorList>
    </citation>
    <scope>NUCLEOTIDE SEQUENCE [LARGE SCALE GENOMIC DNA]</scope>
    <source>
        <strain evidence="2">Trichococcus_R210</strain>
    </source>
</reference>
<protein>
    <submittedName>
        <fullName evidence="2">Uncharacterized protein</fullName>
    </submittedName>
</protein>
<evidence type="ECO:0000256" key="1">
    <source>
        <dbReference type="SAM" id="MobiDB-lite"/>
    </source>
</evidence>
<dbReference type="EMBL" id="FNYT01000033">
    <property type="protein sequence ID" value="SEJ87070.1"/>
    <property type="molecule type" value="Genomic_DNA"/>
</dbReference>
<evidence type="ECO:0000313" key="2">
    <source>
        <dbReference type="EMBL" id="CZR09834.1"/>
    </source>
</evidence>
<evidence type="ECO:0000313" key="4">
    <source>
        <dbReference type="Proteomes" id="UP000076878"/>
    </source>
</evidence>
<dbReference type="Proteomes" id="UP000076878">
    <property type="component" value="Unassembled WGS sequence"/>
</dbReference>
<evidence type="ECO:0000313" key="5">
    <source>
        <dbReference type="Proteomes" id="UP000199280"/>
    </source>
</evidence>
<keyword evidence="5" id="KW-1185">Reference proteome</keyword>